<reference evidence="3 4" key="1">
    <citation type="submission" date="2020-02" db="EMBL/GenBank/DDBJ databases">
        <authorList>
            <person name="Zhang X.-Y."/>
        </authorList>
    </citation>
    <scope>NUCLEOTIDE SEQUENCE [LARGE SCALE GENOMIC DNA]</scope>
    <source>
        <strain evidence="3 4">C33</strain>
    </source>
</reference>
<evidence type="ECO:0000313" key="4">
    <source>
        <dbReference type="Proteomes" id="UP000484885"/>
    </source>
</evidence>
<keyword evidence="1" id="KW-0472">Membrane</keyword>
<dbReference type="PANTHER" id="PTHR12277">
    <property type="entry name" value="ALPHA/BETA HYDROLASE DOMAIN-CONTAINING PROTEIN"/>
    <property type="match status" value="1"/>
</dbReference>
<dbReference type="GO" id="GO:0016787">
    <property type="term" value="F:hydrolase activity"/>
    <property type="evidence" value="ECO:0007669"/>
    <property type="project" value="UniProtKB-KW"/>
</dbReference>
<keyword evidence="3" id="KW-0378">Hydrolase</keyword>
<dbReference type="AlphaFoldDB" id="A0A845V9D9"/>
<accession>A0A845V9D9</accession>
<dbReference type="RefSeq" id="WP_164211927.1">
    <property type="nucleotide sequence ID" value="NZ_JAAGSC010000043.1"/>
</dbReference>
<comment type="caution">
    <text evidence="3">The sequence shown here is derived from an EMBL/GenBank/DDBJ whole genome shotgun (WGS) entry which is preliminary data.</text>
</comment>
<evidence type="ECO:0000256" key="1">
    <source>
        <dbReference type="SAM" id="Phobius"/>
    </source>
</evidence>
<dbReference type="InterPro" id="IPR029058">
    <property type="entry name" value="AB_hydrolase_fold"/>
</dbReference>
<keyword evidence="4" id="KW-1185">Reference proteome</keyword>
<evidence type="ECO:0000259" key="2">
    <source>
        <dbReference type="Pfam" id="PF12146"/>
    </source>
</evidence>
<dbReference type="Proteomes" id="UP000484885">
    <property type="component" value="Unassembled WGS sequence"/>
</dbReference>
<protein>
    <submittedName>
        <fullName evidence="3">Alpha/beta hydrolase</fullName>
    </submittedName>
</protein>
<dbReference type="Pfam" id="PF12146">
    <property type="entry name" value="Hydrolase_4"/>
    <property type="match status" value="1"/>
</dbReference>
<dbReference type="PANTHER" id="PTHR12277:SF81">
    <property type="entry name" value="PROTEIN ABHD13"/>
    <property type="match status" value="1"/>
</dbReference>
<keyword evidence="1" id="KW-1133">Transmembrane helix</keyword>
<dbReference type="EMBL" id="JAAGSC010000043">
    <property type="protein sequence ID" value="NDY96535.1"/>
    <property type="molecule type" value="Genomic_DNA"/>
</dbReference>
<dbReference type="Gene3D" id="3.40.50.1820">
    <property type="entry name" value="alpha/beta hydrolase"/>
    <property type="match status" value="1"/>
</dbReference>
<evidence type="ECO:0000313" key="3">
    <source>
        <dbReference type="EMBL" id="NDY96535.1"/>
    </source>
</evidence>
<proteinExistence type="predicted"/>
<sequence length="275" mass="30366">MLVRGLLMLVAVYCALLLVLFVFQARLVFLPDVAGRALMATPERLGLSYRDVQIETEDGQTLHAWWLPHPAPRATLLFSHGNAGNVSHRLDSLRIFHELGLSVLIYDYRGYGQSSGRPSEAGIYRDGKAALRWLVDQADVDPADIVLFGRSMGGAVAARLAGEWPVAALIVESSFTSVPDLAADIYWWLPARRLSRIRLPTLEFVSDSDQPTLIVHSRDDEIVPFSHGQRLHEAAPEPSRLLVLAGSHNTGFLDSAEDYRAGLDDFLAEVISPSR</sequence>
<feature type="domain" description="Serine aminopeptidase S33" evidence="2">
    <location>
        <begin position="71"/>
        <end position="185"/>
    </location>
</feature>
<gene>
    <name evidence="3" type="ORF">G3I74_12415</name>
</gene>
<feature type="transmembrane region" description="Helical" evidence="1">
    <location>
        <begin position="6"/>
        <end position="29"/>
    </location>
</feature>
<keyword evidence="1" id="KW-0812">Transmembrane</keyword>
<dbReference type="SUPFAM" id="SSF53474">
    <property type="entry name" value="alpha/beta-Hydrolases"/>
    <property type="match status" value="1"/>
</dbReference>
<name>A0A845V9D9_9GAMM</name>
<organism evidence="3 4">
    <name type="scientific">Wenzhouxiangella limi</name>
    <dbReference type="NCBI Taxonomy" id="2707351"/>
    <lineage>
        <taxon>Bacteria</taxon>
        <taxon>Pseudomonadati</taxon>
        <taxon>Pseudomonadota</taxon>
        <taxon>Gammaproteobacteria</taxon>
        <taxon>Chromatiales</taxon>
        <taxon>Wenzhouxiangellaceae</taxon>
        <taxon>Wenzhouxiangella</taxon>
    </lineage>
</organism>
<dbReference type="InterPro" id="IPR022742">
    <property type="entry name" value="Hydrolase_4"/>
</dbReference>